<dbReference type="EMBL" id="QDEB01109419">
    <property type="protein sequence ID" value="RZB66677.1"/>
    <property type="molecule type" value="Genomic_DNA"/>
</dbReference>
<feature type="transmembrane region" description="Helical" evidence="8">
    <location>
        <begin position="957"/>
        <end position="985"/>
    </location>
</feature>
<evidence type="ECO:0000256" key="4">
    <source>
        <dbReference type="ARBA" id="ARBA00022989"/>
    </source>
</evidence>
<keyword evidence="4 8" id="KW-1133">Transmembrane helix</keyword>
<dbReference type="Gene3D" id="3.40.190.10">
    <property type="entry name" value="Periplasmic binding protein-like II"/>
    <property type="match status" value="1"/>
</dbReference>
<dbReference type="PANTHER" id="PTHR42643:SF30">
    <property type="entry name" value="IONOTROPIC RECEPTOR 40A-RELATED"/>
    <property type="match status" value="1"/>
</dbReference>
<dbReference type="Proteomes" id="UP000292052">
    <property type="component" value="Unassembled WGS sequence"/>
</dbReference>
<gene>
    <name evidence="9" type="ORF">BDFB_005853</name>
</gene>
<keyword evidence="3 8" id="KW-0812">Transmembrane</keyword>
<name>A0A482VDY7_ASBVE</name>
<sequence>MSTSFRQEKCYLGTQLFDCFQICYFKLEELPDYEKHKRQSLTECVLNATQRFFEEGANIIYSLPLSEVKTSHISITALDRFVLASLARDSHWSLVIKNVTLEQHKLLKIQPKPGHYIIQIRHQEEFIEHIDILKSYKEWNPHAKFLIISASKFDNPKILATEIIKKLWEVHALNGVVLLLDHSNDTLFHAYTWFPYEEGNCGTDFDKIVLMDSCTFGRSTKFVNWYPNKIPDKFNKCPIRVRMIKWPPYIINVPNGSWSNSTNLHINRGIEVNMLDMIAKIFNVRMYYYYSAVPLNWGDIYPNGSITGNLKHLYDEEDDITIGAYAKTMLRSFLFLDTFYHYDSLHWCVPHSPQHSKLGSVSKIMDNGAFTVTLFLYFFLTVMMWVSSGDSTECRSYQNFTNGMFKMFSVLLGLPVNTQPRTDGVRFFMAILMVYSFYLVTAYQTLLASALANVNHQERIRNIEDIIRNDLKIYAIKTSVRYFPTDGSNEKMNKINAAVLARWKNCKTMEECLHHVAFTRNAAVCLPKLFMEYIGNSYRTQNSDPLIHCFDKTVVSYPISILMRKGLHLYEKINCLIIRIVSAGFILKWERDILSTRYENFTNFAIDVKNDSETLDFDSLKPIFVVWMVGCAAATTALVLEIIYNKCLYNAAKRFFKEGDNVIYSLPLDEVEGSYFGLKHKEWEPRAKFLIISASNFDNPKSLATEILKKLWEVHAVNSVVLFSDPFDNALFHAYTWFPYEGGDCGNNFDKIVLIDSCTLGKSTEFVNWYPNKIPDKLNDCTIRVRMTKWPPYIINVPNGSWSNSINLHHNRGFEVSILDMIDAAINVNMFYQYSDIPLDRGNLKHLHDERADIAIGAYAKTMPRSLMFDESFYNVYASLLWCVPHSPVHSKLHTLSKIVNSRAFVVIAGLYLILTVLIWLSNGQKKSFGSCMLKTFQILLGLSIPTQFQTNRVRFFIAILMVYSFYLVIAYQSLLTSALAVVLYEEQINNVEDILKSNLKIYGVKTAAKYFSTDGSNEEINAAILARWRYCDNMVKCFDYVAFRRDSAILASKFYMEYIINNYRSKNNDPLIHCFDKSVVNFPMTIYMRKGFELYERIDSVIMRIVSSGFILKWQRDILHTNFTILKHSSDDLSFDSLKPVFLVWLVGCVVSTVIFFLEVIYNKWNNRIL</sequence>
<evidence type="ECO:0000256" key="5">
    <source>
        <dbReference type="ARBA" id="ARBA00023136"/>
    </source>
</evidence>
<evidence type="ECO:0000256" key="3">
    <source>
        <dbReference type="ARBA" id="ARBA00022692"/>
    </source>
</evidence>
<dbReference type="PANTHER" id="PTHR42643">
    <property type="entry name" value="IONOTROPIC RECEPTOR 20A-RELATED"/>
    <property type="match status" value="1"/>
</dbReference>
<comment type="caution">
    <text evidence="9">The sequence shown here is derived from an EMBL/GenBank/DDBJ whole genome shotgun (WGS) entry which is preliminary data.</text>
</comment>
<evidence type="ECO:0000256" key="1">
    <source>
        <dbReference type="ARBA" id="ARBA00004651"/>
    </source>
</evidence>
<evidence type="ECO:0008006" key="11">
    <source>
        <dbReference type="Google" id="ProtNLM"/>
    </source>
</evidence>
<dbReference type="InterPro" id="IPR052192">
    <property type="entry name" value="Insect_Ionotropic_Sensory_Rcpt"/>
</dbReference>
<feature type="transmembrane region" description="Helical" evidence="8">
    <location>
        <begin position="624"/>
        <end position="644"/>
    </location>
</feature>
<dbReference type="SUPFAM" id="SSF53850">
    <property type="entry name" value="Periplasmic binding protein-like II"/>
    <property type="match status" value="2"/>
</dbReference>
<reference evidence="9 10" key="1">
    <citation type="submission" date="2017-03" db="EMBL/GenBank/DDBJ databases">
        <title>Genome of the blue death feigning beetle - Asbolus verrucosus.</title>
        <authorList>
            <person name="Rider S.D."/>
        </authorList>
    </citation>
    <scope>NUCLEOTIDE SEQUENCE [LARGE SCALE GENOMIC DNA]</scope>
    <source>
        <strain evidence="9">Butters</strain>
        <tissue evidence="9">Head and leg muscle</tissue>
    </source>
</reference>
<keyword evidence="10" id="KW-1185">Reference proteome</keyword>
<feature type="transmembrane region" description="Helical" evidence="8">
    <location>
        <begin position="904"/>
        <end position="922"/>
    </location>
</feature>
<accession>A0A482VDY7</accession>
<evidence type="ECO:0000256" key="2">
    <source>
        <dbReference type="ARBA" id="ARBA00022475"/>
    </source>
</evidence>
<evidence type="ECO:0000313" key="10">
    <source>
        <dbReference type="Proteomes" id="UP000292052"/>
    </source>
</evidence>
<keyword evidence="7" id="KW-0325">Glycoprotein</keyword>
<proteinExistence type="predicted"/>
<feature type="transmembrane region" description="Helical" evidence="8">
    <location>
        <begin position="1143"/>
        <end position="1163"/>
    </location>
</feature>
<dbReference type="OrthoDB" id="6506757at2759"/>
<evidence type="ECO:0000313" key="9">
    <source>
        <dbReference type="EMBL" id="RZB66677.1"/>
    </source>
</evidence>
<evidence type="ECO:0000256" key="6">
    <source>
        <dbReference type="ARBA" id="ARBA00023170"/>
    </source>
</evidence>
<keyword evidence="2" id="KW-1003">Cell membrane</keyword>
<evidence type="ECO:0000256" key="7">
    <source>
        <dbReference type="ARBA" id="ARBA00023180"/>
    </source>
</evidence>
<evidence type="ECO:0000256" key="8">
    <source>
        <dbReference type="SAM" id="Phobius"/>
    </source>
</evidence>
<feature type="transmembrane region" description="Helical" evidence="8">
    <location>
        <begin position="368"/>
        <end position="387"/>
    </location>
</feature>
<dbReference type="GO" id="GO:0005886">
    <property type="term" value="C:plasma membrane"/>
    <property type="evidence" value="ECO:0007669"/>
    <property type="project" value="UniProtKB-SubCell"/>
</dbReference>
<protein>
    <recommendedName>
        <fullName evidence="11">Lig chan domain containing protein</fullName>
    </recommendedName>
</protein>
<organism evidence="9 10">
    <name type="scientific">Asbolus verrucosus</name>
    <name type="common">Desert ironclad beetle</name>
    <dbReference type="NCBI Taxonomy" id="1661398"/>
    <lineage>
        <taxon>Eukaryota</taxon>
        <taxon>Metazoa</taxon>
        <taxon>Ecdysozoa</taxon>
        <taxon>Arthropoda</taxon>
        <taxon>Hexapoda</taxon>
        <taxon>Insecta</taxon>
        <taxon>Pterygota</taxon>
        <taxon>Neoptera</taxon>
        <taxon>Endopterygota</taxon>
        <taxon>Coleoptera</taxon>
        <taxon>Polyphaga</taxon>
        <taxon>Cucujiformia</taxon>
        <taxon>Tenebrionidae</taxon>
        <taxon>Pimeliinae</taxon>
        <taxon>Asbolus</taxon>
    </lineage>
</organism>
<dbReference type="AlphaFoldDB" id="A0A482VDY7"/>
<keyword evidence="6" id="KW-0675">Receptor</keyword>
<feature type="transmembrane region" description="Helical" evidence="8">
    <location>
        <begin position="428"/>
        <end position="452"/>
    </location>
</feature>
<comment type="subcellular location">
    <subcellularLocation>
        <location evidence="1">Cell membrane</location>
        <topology evidence="1">Multi-pass membrane protein</topology>
    </subcellularLocation>
</comment>
<keyword evidence="5 8" id="KW-0472">Membrane</keyword>